<feature type="domain" description="BPL/LPL catalytic" evidence="2">
    <location>
        <begin position="1"/>
        <end position="184"/>
    </location>
</feature>
<dbReference type="Proteomes" id="UP000033035">
    <property type="component" value="Unassembled WGS sequence"/>
</dbReference>
<organism evidence="3 4">
    <name type="scientific">Parabacteroides gordonii MS-1 = DSM 23371</name>
    <dbReference type="NCBI Taxonomy" id="1203610"/>
    <lineage>
        <taxon>Bacteria</taxon>
        <taxon>Pseudomonadati</taxon>
        <taxon>Bacteroidota</taxon>
        <taxon>Bacteroidia</taxon>
        <taxon>Bacteroidales</taxon>
        <taxon>Tannerellaceae</taxon>
        <taxon>Parabacteroides</taxon>
    </lineage>
</organism>
<dbReference type="InterPro" id="IPR004143">
    <property type="entry name" value="BPL_LPL_catalytic"/>
</dbReference>
<evidence type="ECO:0000259" key="2">
    <source>
        <dbReference type="PROSITE" id="PS51733"/>
    </source>
</evidence>
<dbReference type="SUPFAM" id="SSF55681">
    <property type="entry name" value="Class II aaRS and biotin synthetases"/>
    <property type="match status" value="1"/>
</dbReference>
<dbReference type="PROSITE" id="PS51733">
    <property type="entry name" value="BPL_LPL_CATALYTIC"/>
    <property type="match status" value="1"/>
</dbReference>
<reference evidence="3 4" key="1">
    <citation type="submission" date="2013-04" db="EMBL/GenBank/DDBJ databases">
        <title>The Genome Sequence of Parabacteroides gordonii DSM 23371.</title>
        <authorList>
            <consortium name="The Broad Institute Genomics Platform"/>
            <person name="Earl A."/>
            <person name="Ward D."/>
            <person name="Feldgarden M."/>
            <person name="Gevers D."/>
            <person name="Martens E."/>
            <person name="Sakamoto M."/>
            <person name="Benno Y."/>
            <person name="Suzuki N."/>
            <person name="Matsunaga N."/>
            <person name="Koshihara K."/>
            <person name="Seki M."/>
            <person name="Komiya H."/>
            <person name="Walker B."/>
            <person name="Young S."/>
            <person name="Zeng Q."/>
            <person name="Gargeya S."/>
            <person name="Fitzgerald M."/>
            <person name="Haas B."/>
            <person name="Abouelleil A."/>
            <person name="Allen A.W."/>
            <person name="Alvarado L."/>
            <person name="Arachchi H.M."/>
            <person name="Berlin A.M."/>
            <person name="Chapman S.B."/>
            <person name="Gainer-Dewar J."/>
            <person name="Goldberg J."/>
            <person name="Griggs A."/>
            <person name="Gujja S."/>
            <person name="Hansen M."/>
            <person name="Howarth C."/>
            <person name="Imamovic A."/>
            <person name="Ireland A."/>
            <person name="Larimer J."/>
            <person name="McCowan C."/>
            <person name="Murphy C."/>
            <person name="Pearson M."/>
            <person name="Poon T.W."/>
            <person name="Priest M."/>
            <person name="Roberts A."/>
            <person name="Saif S."/>
            <person name="Shea T."/>
            <person name="Sisk P."/>
            <person name="Sykes S."/>
            <person name="Wortman J."/>
            <person name="Nusbaum C."/>
            <person name="Birren B."/>
        </authorList>
    </citation>
    <scope>NUCLEOTIDE SEQUENCE [LARGE SCALE GENOMIC DNA]</scope>
    <source>
        <strain evidence="3 4">MS-1</strain>
    </source>
</reference>
<dbReference type="Gene3D" id="3.30.930.10">
    <property type="entry name" value="Bira Bifunctional Protein, Domain 2"/>
    <property type="match status" value="1"/>
</dbReference>
<keyword evidence="4" id="KW-1185">Reference proteome</keyword>
<dbReference type="RefSeq" id="WP_028727217.1">
    <property type="nucleotide sequence ID" value="NZ_AUAE01000012.1"/>
</dbReference>
<evidence type="ECO:0000256" key="1">
    <source>
        <dbReference type="ARBA" id="ARBA00022598"/>
    </source>
</evidence>
<evidence type="ECO:0000313" key="3">
    <source>
        <dbReference type="EMBL" id="KKB58542.1"/>
    </source>
</evidence>
<dbReference type="STRING" id="1203610.HMPREF1536_01419"/>
<dbReference type="HOGENOM" id="CLU_051096_3_1_10"/>
<dbReference type="PANTHER" id="PTHR12835">
    <property type="entry name" value="BIOTIN PROTEIN LIGASE"/>
    <property type="match status" value="1"/>
</dbReference>
<dbReference type="GO" id="GO:0005737">
    <property type="term" value="C:cytoplasm"/>
    <property type="evidence" value="ECO:0007669"/>
    <property type="project" value="TreeGrafter"/>
</dbReference>
<dbReference type="InterPro" id="IPR045864">
    <property type="entry name" value="aa-tRNA-synth_II/BPL/LPL"/>
</dbReference>
<dbReference type="AlphaFoldDB" id="A0A0F5JM96"/>
<dbReference type="PANTHER" id="PTHR12835:SF5">
    <property type="entry name" value="BIOTIN--PROTEIN LIGASE"/>
    <property type="match status" value="1"/>
</dbReference>
<name>A0A0F5JM96_9BACT</name>
<dbReference type="CDD" id="cd16442">
    <property type="entry name" value="BPL"/>
    <property type="match status" value="1"/>
</dbReference>
<dbReference type="Pfam" id="PF03099">
    <property type="entry name" value="BPL_LplA_LipB"/>
    <property type="match status" value="1"/>
</dbReference>
<protein>
    <submittedName>
        <fullName evidence="3">Biotin-[acetyl-CoA-carboxylase] ligase</fullName>
    </submittedName>
</protein>
<sequence>MSEENEMPRFIRLKETTSTNNYLRGLVGKEQLPEGSVVVTDFQTAGRGQVGNSWESEGGRNLMFSVILYPDFLPANRQFLISQIAALSVKETLDQYTDDITVKWPNDIYWKDRKICGMLIENDLTGQSLFCSVIGIGININQQEFRSNAPNPVSLTQITGREYDLDEILNSFLERLYNRYLGLIREQEDEIRNDYMAALYRGKGFHAYRDEQGTFQARIRGIEPTGHLILELNDGEVRRYAFKEVSTVITPELSL</sequence>
<dbReference type="NCBIfam" id="TIGR00121">
    <property type="entry name" value="birA_ligase"/>
    <property type="match status" value="1"/>
</dbReference>
<dbReference type="PATRIC" id="fig|1203610.3.peg.1452"/>
<proteinExistence type="predicted"/>
<evidence type="ECO:0000313" key="4">
    <source>
        <dbReference type="Proteomes" id="UP000033035"/>
    </source>
</evidence>
<dbReference type="EMBL" id="AQHW01000009">
    <property type="protein sequence ID" value="KKB58542.1"/>
    <property type="molecule type" value="Genomic_DNA"/>
</dbReference>
<comment type="caution">
    <text evidence="3">The sequence shown here is derived from an EMBL/GenBank/DDBJ whole genome shotgun (WGS) entry which is preliminary data.</text>
</comment>
<accession>A0A0F5JM96</accession>
<dbReference type="GO" id="GO:0004077">
    <property type="term" value="F:biotin--[biotin carboxyl-carrier protein] ligase activity"/>
    <property type="evidence" value="ECO:0007669"/>
    <property type="project" value="InterPro"/>
</dbReference>
<gene>
    <name evidence="3" type="ORF">HMPREF1536_01419</name>
</gene>
<dbReference type="InterPro" id="IPR004408">
    <property type="entry name" value="Biotin_CoA_COase_ligase"/>
</dbReference>
<keyword evidence="1 3" id="KW-0436">Ligase</keyword>